<evidence type="ECO:0000256" key="5">
    <source>
        <dbReference type="ARBA" id="ARBA00023136"/>
    </source>
</evidence>
<sequence>METNSLIGFALAALLLNLSPGPSLLFVSARGLSEGKAAGVVSALGLATGSSIHAVLAGIGVTAIIATNQYVASVVAISGGVYILYLGLDSLKDARETSLTNLSVKESKKSLRKLYFQAISVEFLNPKTILFYLSVLPGLIISSGYTPIEALFVSLIVPATALPIDIIAGVTSGTLARLSTSNRMLTVCLNYLSGLVLLVIGVGLIYNNL</sequence>
<evidence type="ECO:0000313" key="8">
    <source>
        <dbReference type="Proteomes" id="UP000197092"/>
    </source>
</evidence>
<protein>
    <submittedName>
        <fullName evidence="7">Threonine transporter</fullName>
    </submittedName>
</protein>
<evidence type="ECO:0000256" key="6">
    <source>
        <dbReference type="SAM" id="Phobius"/>
    </source>
</evidence>
<keyword evidence="4 6" id="KW-1133">Transmembrane helix</keyword>
<reference evidence="8" key="1">
    <citation type="submission" date="2016-12" db="EMBL/GenBank/DDBJ databases">
        <title>Comparative genomic analysis reveals the diversity, evolution, and environmental adaptation strategies of the genus Vibrio.</title>
        <authorList>
            <person name="Lin H."/>
            <person name="Wang X."/>
            <person name="Zhang X.-H."/>
        </authorList>
    </citation>
    <scope>NUCLEOTIDE SEQUENCE [LARGE SCALE GENOMIC DNA]</scope>
    <source>
        <strain evidence="8">QT6D1</strain>
    </source>
</reference>
<evidence type="ECO:0000256" key="4">
    <source>
        <dbReference type="ARBA" id="ARBA00022989"/>
    </source>
</evidence>
<dbReference type="EMBL" id="CP018309">
    <property type="protein sequence ID" value="ASI92903.1"/>
    <property type="molecule type" value="Genomic_DNA"/>
</dbReference>
<accession>A0AAN1FLN2</accession>
<comment type="subcellular location">
    <subcellularLocation>
        <location evidence="1">Cell membrane</location>
        <topology evidence="1">Multi-pass membrane protein</topology>
    </subcellularLocation>
</comment>
<dbReference type="InterPro" id="IPR001123">
    <property type="entry name" value="LeuE-type"/>
</dbReference>
<dbReference type="GO" id="GO:0015171">
    <property type="term" value="F:amino acid transmembrane transporter activity"/>
    <property type="evidence" value="ECO:0007669"/>
    <property type="project" value="TreeGrafter"/>
</dbReference>
<dbReference type="GO" id="GO:0005886">
    <property type="term" value="C:plasma membrane"/>
    <property type="evidence" value="ECO:0007669"/>
    <property type="project" value="UniProtKB-SubCell"/>
</dbReference>
<feature type="transmembrane region" description="Helical" evidence="6">
    <location>
        <begin position="188"/>
        <end position="206"/>
    </location>
</feature>
<proteinExistence type="predicted"/>
<keyword evidence="3 6" id="KW-0812">Transmembrane</keyword>
<dbReference type="Pfam" id="PF01810">
    <property type="entry name" value="LysE"/>
    <property type="match status" value="1"/>
</dbReference>
<feature type="transmembrane region" description="Helical" evidence="6">
    <location>
        <begin position="70"/>
        <end position="88"/>
    </location>
</feature>
<dbReference type="PANTHER" id="PTHR30086:SF20">
    <property type="entry name" value="ARGININE EXPORTER PROTEIN ARGO-RELATED"/>
    <property type="match status" value="1"/>
</dbReference>
<feature type="transmembrane region" description="Helical" evidence="6">
    <location>
        <begin position="39"/>
        <end position="64"/>
    </location>
</feature>
<keyword evidence="2" id="KW-1003">Cell membrane</keyword>
<feature type="transmembrane region" description="Helical" evidence="6">
    <location>
        <begin position="129"/>
        <end position="145"/>
    </location>
</feature>
<organism evidence="7 8">
    <name type="scientific">Vibrio mediterranei</name>
    <dbReference type="NCBI Taxonomy" id="689"/>
    <lineage>
        <taxon>Bacteria</taxon>
        <taxon>Pseudomonadati</taxon>
        <taxon>Pseudomonadota</taxon>
        <taxon>Gammaproteobacteria</taxon>
        <taxon>Vibrionales</taxon>
        <taxon>Vibrionaceae</taxon>
        <taxon>Vibrio</taxon>
    </lineage>
</organism>
<gene>
    <name evidence="7" type="ORF">BSZ05_24395</name>
</gene>
<feature type="transmembrane region" description="Helical" evidence="6">
    <location>
        <begin position="151"/>
        <end position="176"/>
    </location>
</feature>
<evidence type="ECO:0000256" key="3">
    <source>
        <dbReference type="ARBA" id="ARBA00022692"/>
    </source>
</evidence>
<evidence type="ECO:0000313" key="7">
    <source>
        <dbReference type="EMBL" id="ASI92903.1"/>
    </source>
</evidence>
<dbReference type="Proteomes" id="UP000197092">
    <property type="component" value="Chromosome 2"/>
</dbReference>
<keyword evidence="5 6" id="KW-0472">Membrane</keyword>
<evidence type="ECO:0000256" key="1">
    <source>
        <dbReference type="ARBA" id="ARBA00004651"/>
    </source>
</evidence>
<name>A0AAN1FLN2_9VIBR</name>
<dbReference type="AlphaFoldDB" id="A0AAN1FLN2"/>
<evidence type="ECO:0000256" key="2">
    <source>
        <dbReference type="ARBA" id="ARBA00022475"/>
    </source>
</evidence>
<feature type="transmembrane region" description="Helical" evidence="6">
    <location>
        <begin position="6"/>
        <end position="27"/>
    </location>
</feature>
<dbReference type="KEGG" id="vsh:BSZ05_24395"/>
<dbReference type="PANTHER" id="PTHR30086">
    <property type="entry name" value="ARGININE EXPORTER PROTEIN ARGO"/>
    <property type="match status" value="1"/>
</dbReference>
<dbReference type="RefSeq" id="WP_088878733.1">
    <property type="nucleotide sequence ID" value="NZ_CP018309.1"/>
</dbReference>